<keyword evidence="1" id="KW-0472">Membrane</keyword>
<accession>A0A4U8YII0</accession>
<keyword evidence="3" id="KW-1185">Reference proteome</keyword>
<keyword evidence="1" id="KW-0812">Transmembrane</keyword>
<gene>
    <name evidence="2" type="ORF">MSL71_11200</name>
</gene>
<evidence type="ECO:0000313" key="3">
    <source>
        <dbReference type="Proteomes" id="UP000507962"/>
    </source>
</evidence>
<protein>
    <submittedName>
        <fullName evidence="2">Heavy-metal resistance protein</fullName>
    </submittedName>
</protein>
<dbReference type="Gene3D" id="1.20.120.1490">
    <property type="match status" value="1"/>
</dbReference>
<sequence>MRFYNGKNIKKNITPQKNTFNAGAYIFPRQLAYPLQPINARQRKRFINTYKRESIMKKVITAVAATLLIGFFAASAYAWGCGGHGYGGGMHGNGYYNQSGDTNGAYTSFMNDTQTLRSSISANRAELNALMAGTNPDPKKARALSEKISQSESELRAKAQQHNIARGMGSWGYNQGWNCGINSHNHTFAGCW</sequence>
<keyword evidence="1" id="KW-1133">Transmembrane helix</keyword>
<dbReference type="AlphaFoldDB" id="A0A4U8YII0"/>
<dbReference type="EMBL" id="CAADHO010000002">
    <property type="protein sequence ID" value="VFQ43485.1"/>
    <property type="molecule type" value="Genomic_DNA"/>
</dbReference>
<proteinExistence type="predicted"/>
<organism evidence="2 3">
    <name type="scientific">Desulfoluna butyratoxydans</name>
    <dbReference type="NCBI Taxonomy" id="231438"/>
    <lineage>
        <taxon>Bacteria</taxon>
        <taxon>Pseudomonadati</taxon>
        <taxon>Thermodesulfobacteriota</taxon>
        <taxon>Desulfobacteria</taxon>
        <taxon>Desulfobacterales</taxon>
        <taxon>Desulfolunaceae</taxon>
        <taxon>Desulfoluna</taxon>
    </lineage>
</organism>
<reference evidence="2 3" key="1">
    <citation type="submission" date="2019-03" db="EMBL/GenBank/DDBJ databases">
        <authorList>
            <person name="Nijsse B."/>
        </authorList>
    </citation>
    <scope>NUCLEOTIDE SEQUENCE [LARGE SCALE GENOMIC DNA]</scope>
    <source>
        <strain evidence="2">Desulfoluna butyratoxydans MSL71</strain>
    </source>
</reference>
<feature type="transmembrane region" description="Helical" evidence="1">
    <location>
        <begin position="59"/>
        <end position="80"/>
    </location>
</feature>
<dbReference type="Proteomes" id="UP000507962">
    <property type="component" value="Unassembled WGS sequence"/>
</dbReference>
<name>A0A4U8YII0_9BACT</name>
<evidence type="ECO:0000313" key="2">
    <source>
        <dbReference type="EMBL" id="VFQ43485.1"/>
    </source>
</evidence>
<evidence type="ECO:0000256" key="1">
    <source>
        <dbReference type="SAM" id="Phobius"/>
    </source>
</evidence>